<protein>
    <recommendedName>
        <fullName evidence="5">Tetratricopeptide repeat protein</fullName>
    </recommendedName>
</protein>
<keyword evidence="4" id="KW-1185">Reference proteome</keyword>
<evidence type="ECO:0000256" key="1">
    <source>
        <dbReference type="PROSITE-ProRule" id="PRU00339"/>
    </source>
</evidence>
<dbReference type="RefSeq" id="WP_237379578.1">
    <property type="nucleotide sequence ID" value="NZ_CP071793.1"/>
</dbReference>
<evidence type="ECO:0008006" key="5">
    <source>
        <dbReference type="Google" id="ProtNLM"/>
    </source>
</evidence>
<dbReference type="InterPro" id="IPR019734">
    <property type="entry name" value="TPR_rpt"/>
</dbReference>
<proteinExistence type="predicted"/>
<dbReference type="Gene3D" id="1.25.40.10">
    <property type="entry name" value="Tetratricopeptide repeat domain"/>
    <property type="match status" value="1"/>
</dbReference>
<dbReference type="InterPro" id="IPR011990">
    <property type="entry name" value="TPR-like_helical_dom_sf"/>
</dbReference>
<name>A0A8A4TKE5_SULCO</name>
<evidence type="ECO:0000313" key="3">
    <source>
        <dbReference type="EMBL" id="QTD49947.1"/>
    </source>
</evidence>
<keyword evidence="1" id="KW-0802">TPR repeat</keyword>
<evidence type="ECO:0000256" key="2">
    <source>
        <dbReference type="SAM" id="Phobius"/>
    </source>
</evidence>
<dbReference type="AlphaFoldDB" id="A0A8A4TKE5"/>
<keyword evidence="2" id="KW-0472">Membrane</keyword>
<dbReference type="Proteomes" id="UP000663929">
    <property type="component" value="Chromosome"/>
</dbReference>
<keyword evidence="2" id="KW-0812">Transmembrane</keyword>
<sequence>MAKSKGSCAKRIAIGCGGLIALFMLFGMLAAVGAFLNKPEPADIQPLNIGASFAASESAPFPGVDGAEGLKSTLDLSIDAQLAEVTVIAGPPGGEIKVSGTYDRNNYDLKTERSKPGEKPSFDILFRSKRSLLGLSLQSADDEGMGIRRNQVESNQVIVEVPKDLLLNLSVKTKMTESVLDLSGLAIQNLRTQMSMGDLIVIMTEPNQVPLQQYTAKSSYGRTEISQMENLRLISGDFKQEFGDFRVRNSGSLLEDAALTIACKFGSMRIEIPEDAPFKGGANVILGGFRTPRKDDTERGGKSLTAKGSGSFGEISFERHESRYAPAEQYLALYRVQGKEYTLTRLKETIEAHGPETYHPTDLNWLGYQLLGSGETDGAIAVFVLNVEAHPDYANGYDSLAEGYERAGQWQLAIDNYKRAYELDPDIRPRTPEILENLERRLKENPTDTEVRADR</sequence>
<organism evidence="3 4">
    <name type="scientific">Sulfidibacter corallicola</name>
    <dbReference type="NCBI Taxonomy" id="2818388"/>
    <lineage>
        <taxon>Bacteria</taxon>
        <taxon>Pseudomonadati</taxon>
        <taxon>Acidobacteriota</taxon>
        <taxon>Holophagae</taxon>
        <taxon>Acanthopleuribacterales</taxon>
        <taxon>Acanthopleuribacteraceae</taxon>
        <taxon>Sulfidibacter</taxon>
    </lineage>
</organism>
<accession>A0A8A4TKE5</accession>
<dbReference type="PROSITE" id="PS50005">
    <property type="entry name" value="TPR"/>
    <property type="match status" value="1"/>
</dbReference>
<keyword evidence="2" id="KW-1133">Transmembrane helix</keyword>
<gene>
    <name evidence="3" type="ORF">J3U87_30565</name>
</gene>
<dbReference type="SMART" id="SM00028">
    <property type="entry name" value="TPR"/>
    <property type="match status" value="1"/>
</dbReference>
<dbReference type="KEGG" id="scor:J3U87_30565"/>
<feature type="transmembrane region" description="Helical" evidence="2">
    <location>
        <begin position="12"/>
        <end position="36"/>
    </location>
</feature>
<evidence type="ECO:0000313" key="4">
    <source>
        <dbReference type="Proteomes" id="UP000663929"/>
    </source>
</evidence>
<dbReference type="SUPFAM" id="SSF48452">
    <property type="entry name" value="TPR-like"/>
    <property type="match status" value="1"/>
</dbReference>
<dbReference type="EMBL" id="CP071793">
    <property type="protein sequence ID" value="QTD49947.1"/>
    <property type="molecule type" value="Genomic_DNA"/>
</dbReference>
<reference evidence="3" key="1">
    <citation type="submission" date="2021-03" db="EMBL/GenBank/DDBJ databases">
        <title>Acanthopleuribacteraceae sp. M133.</title>
        <authorList>
            <person name="Wang G."/>
        </authorList>
    </citation>
    <scope>NUCLEOTIDE SEQUENCE</scope>
    <source>
        <strain evidence="3">M133</strain>
    </source>
</reference>
<feature type="repeat" description="TPR" evidence="1">
    <location>
        <begin position="394"/>
        <end position="427"/>
    </location>
</feature>